<protein>
    <recommendedName>
        <fullName evidence="3">Tetratricopeptide repeat protein</fullName>
    </recommendedName>
</protein>
<sequence length="416" mass="46511">MQRKLQELQATLRNFVDQRDSLILVVSARDDEMAWVFKTLQGLDEEMDADLFLVCDPEAGPVAQYVTAVNAGVAAQLEMANTARAAKGGPRWAPLPTRCQDMRLPPHTRLQAAMIHVRSLIPIEADHRLVWCLLPPTLKDRSGYAELVSQLLPVDGYEPWMRSLRIIVRDDRSEPFLGPLLHRLRAPGVLVYEVDLSTAALTDGLARDAVDESRPVAQRMQALLQVAALDYSHRRYPQALEKYGLLHDYYAEHDAKAMQALCLQGAGDVLRQLGQAEKARERYQQGLALAIQTQALPVLLNLSMAAGEVCLELKKYPDAEGYFDITDRVAAKALNAHAKADALEKLGLAREYQSDTAGALRAWNDTAMLCRSVGYLDRLRSALERMARLYENAGMRQQRQQCLAELRALSGREEAR</sequence>
<reference evidence="1 2" key="1">
    <citation type="submission" date="2017-06" db="EMBL/GenBank/DDBJ databases">
        <title>Sequencing and comparative analysis of myxobacterial genomes.</title>
        <authorList>
            <person name="Rupp O."/>
            <person name="Goesmann A."/>
            <person name="Sogaard-Andersen L."/>
        </authorList>
    </citation>
    <scope>NUCLEOTIDE SEQUENCE [LARGE SCALE GENOMIC DNA]</scope>
    <source>
        <strain evidence="1 2">DSM 52655</strain>
    </source>
</reference>
<dbReference type="AlphaFoldDB" id="A0A250JFC2"/>
<proteinExistence type="predicted"/>
<name>A0A250JFC2_9BACT</name>
<organism evidence="1 2">
    <name type="scientific">Cystobacter fuscus</name>
    <dbReference type="NCBI Taxonomy" id="43"/>
    <lineage>
        <taxon>Bacteria</taxon>
        <taxon>Pseudomonadati</taxon>
        <taxon>Myxococcota</taxon>
        <taxon>Myxococcia</taxon>
        <taxon>Myxococcales</taxon>
        <taxon>Cystobacterineae</taxon>
        <taxon>Archangiaceae</taxon>
        <taxon>Cystobacter</taxon>
    </lineage>
</organism>
<dbReference type="RefSeq" id="WP_157758946.1">
    <property type="nucleotide sequence ID" value="NZ_CP022098.1"/>
</dbReference>
<evidence type="ECO:0008006" key="3">
    <source>
        <dbReference type="Google" id="ProtNLM"/>
    </source>
</evidence>
<evidence type="ECO:0000313" key="2">
    <source>
        <dbReference type="Proteomes" id="UP000217257"/>
    </source>
</evidence>
<dbReference type="EMBL" id="CP022098">
    <property type="protein sequence ID" value="ATB42599.1"/>
    <property type="molecule type" value="Genomic_DNA"/>
</dbReference>
<dbReference type="KEGG" id="cfus:CYFUS_008078"/>
<dbReference type="SUPFAM" id="SSF48452">
    <property type="entry name" value="TPR-like"/>
    <property type="match status" value="2"/>
</dbReference>
<evidence type="ECO:0000313" key="1">
    <source>
        <dbReference type="EMBL" id="ATB42599.1"/>
    </source>
</evidence>
<gene>
    <name evidence="1" type="ORF">CYFUS_008078</name>
</gene>
<dbReference type="Gene3D" id="1.25.40.10">
    <property type="entry name" value="Tetratricopeptide repeat domain"/>
    <property type="match status" value="1"/>
</dbReference>
<dbReference type="Proteomes" id="UP000217257">
    <property type="component" value="Chromosome"/>
</dbReference>
<accession>A0A250JFC2</accession>
<dbReference type="InterPro" id="IPR011990">
    <property type="entry name" value="TPR-like_helical_dom_sf"/>
</dbReference>